<evidence type="ECO:0000256" key="5">
    <source>
        <dbReference type="ARBA" id="ARBA00047503"/>
    </source>
</evidence>
<dbReference type="InterPro" id="IPR011910">
    <property type="entry name" value="RfaF"/>
</dbReference>
<accession>A0ABV4B3C6</accession>
<dbReference type="InterPro" id="IPR002201">
    <property type="entry name" value="Glyco_trans_9"/>
</dbReference>
<keyword evidence="2" id="KW-0808">Transferase</keyword>
<dbReference type="PANTHER" id="PTHR30160">
    <property type="entry name" value="TETRAACYLDISACCHARIDE 4'-KINASE-RELATED"/>
    <property type="match status" value="1"/>
</dbReference>
<gene>
    <name evidence="6" type="primary">waaF</name>
    <name evidence="6" type="ORF">AB7A72_11695</name>
</gene>
<protein>
    <recommendedName>
        <fullName evidence="4">lipopolysaccharide heptosyltransferase II</fullName>
        <ecNumber evidence="4">2.4.99.24</ecNumber>
    </recommendedName>
</protein>
<dbReference type="Gene3D" id="3.40.50.2000">
    <property type="entry name" value="Glycogen Phosphorylase B"/>
    <property type="match status" value="2"/>
</dbReference>
<dbReference type="Proteomes" id="UP001562178">
    <property type="component" value="Unassembled WGS sequence"/>
</dbReference>
<reference evidence="6 7" key="1">
    <citation type="journal article" date="2016" name="Int. J. Syst. Evol. Microbiol.">
        <title>Description of Comamonas sediminis sp. nov., isolated from lagoon sediments.</title>
        <authorList>
            <person name="Subhash Y."/>
            <person name="Bang J.J."/>
            <person name="You T.H."/>
            <person name="Lee S.S."/>
        </authorList>
    </citation>
    <scope>NUCLEOTIDE SEQUENCE [LARGE SCALE GENOMIC DNA]</scope>
    <source>
        <strain evidence="6 7">JCM 31169</strain>
    </source>
</reference>
<evidence type="ECO:0000256" key="1">
    <source>
        <dbReference type="ARBA" id="ARBA00022676"/>
    </source>
</evidence>
<keyword evidence="1" id="KW-0328">Glycosyltransferase</keyword>
<dbReference type="InterPro" id="IPR051199">
    <property type="entry name" value="LPS_LOS_Heptosyltrfase"/>
</dbReference>
<dbReference type="CDD" id="cd03789">
    <property type="entry name" value="GT9_LPS_heptosyltransferase"/>
    <property type="match status" value="1"/>
</dbReference>
<dbReference type="SUPFAM" id="SSF53756">
    <property type="entry name" value="UDP-Glycosyltransferase/glycogen phosphorylase"/>
    <property type="match status" value="1"/>
</dbReference>
<name>A0ABV4B3C6_9BURK</name>
<dbReference type="EMBL" id="JBGBDC010000004">
    <property type="protein sequence ID" value="MEY2251667.1"/>
    <property type="molecule type" value="Genomic_DNA"/>
</dbReference>
<dbReference type="Pfam" id="PF01075">
    <property type="entry name" value="Glyco_transf_9"/>
    <property type="match status" value="1"/>
</dbReference>
<dbReference type="NCBIfam" id="TIGR02195">
    <property type="entry name" value="heptsyl_trn_II"/>
    <property type="match status" value="1"/>
</dbReference>
<evidence type="ECO:0000313" key="7">
    <source>
        <dbReference type="Proteomes" id="UP001562178"/>
    </source>
</evidence>
<dbReference type="RefSeq" id="WP_369460073.1">
    <property type="nucleotide sequence ID" value="NZ_JBGBDC010000004.1"/>
</dbReference>
<evidence type="ECO:0000256" key="2">
    <source>
        <dbReference type="ARBA" id="ARBA00022679"/>
    </source>
</evidence>
<comment type="catalytic activity">
    <reaction evidence="5">
        <text>an L-alpha-D-Hep-(1-&gt;5)-[alpha-Kdo-(2-&gt;4)]-alpha-Kdo-(2-&gt;6)-lipid A + ADP-L-glycero-beta-D-manno-heptose = an L-alpha-D-Hep-(1-&gt;3)-L-alpha-D-Hep-(1-&gt;5)-[alpha-Kdo-(2-&gt;4)]-alpha-Kdo-(2-&gt;6)-lipid A + ADP + H(+)</text>
        <dbReference type="Rhea" id="RHEA:74071"/>
        <dbReference type="ChEBI" id="CHEBI:15378"/>
        <dbReference type="ChEBI" id="CHEBI:61506"/>
        <dbReference type="ChEBI" id="CHEBI:193068"/>
        <dbReference type="ChEBI" id="CHEBI:193069"/>
        <dbReference type="ChEBI" id="CHEBI:456216"/>
        <dbReference type="EC" id="2.4.99.24"/>
    </reaction>
</comment>
<keyword evidence="7" id="KW-1185">Reference proteome</keyword>
<proteinExistence type="inferred from homology"/>
<dbReference type="PANTHER" id="PTHR30160:SF1">
    <property type="entry name" value="LIPOPOLYSACCHARIDE 1,2-N-ACETYLGLUCOSAMINETRANSFERASE-RELATED"/>
    <property type="match status" value="1"/>
</dbReference>
<sequence length="393" mass="42302">MAMNSRWAQARNILAVRLDNMGDVLMTSPALRALHSGHPQARVTLLTSAAGAQAARRIKAVDRTLIYDAPWSGGPGSQSRSAQTDLRLIETLARHQFDAAVVFTVCTQSALPAALTCRLAGIPLRLAHARENPYALLSDWVPETDTAIAVARHEVQRQLDLVRHVGFETRDERLQLQYSAQDVQRMRETMAAFGGDASRPYLVVHPGASAASRRYPAAAFGRAAAQLQAHTGMQIIFSGARDEIGLALEATAQMPQMPVNLMGHLSLGELAALIAGARALVCNNTGPAHIAAALQTPVVVLYALTNPQHTPWQSPSRVLSHDVPCRNCLKSLCPQLHHHCLELIEPERVVHAVLDLLGLPVPAPSPSVAQPLPSRAHAPLITTPMPALLRGIP</sequence>
<evidence type="ECO:0000256" key="4">
    <source>
        <dbReference type="ARBA" id="ARBA00044042"/>
    </source>
</evidence>
<evidence type="ECO:0000313" key="6">
    <source>
        <dbReference type="EMBL" id="MEY2251667.1"/>
    </source>
</evidence>
<dbReference type="EC" id="2.4.99.24" evidence="4"/>
<comment type="similarity">
    <text evidence="3">Belongs to the glycosyltransferase 9 family.</text>
</comment>
<comment type="caution">
    <text evidence="6">The sequence shown here is derived from an EMBL/GenBank/DDBJ whole genome shotgun (WGS) entry which is preliminary data.</text>
</comment>
<organism evidence="6 7">
    <name type="scientific">Comamonas sediminis</name>
    <dbReference type="NCBI Taxonomy" id="1783360"/>
    <lineage>
        <taxon>Bacteria</taxon>
        <taxon>Pseudomonadati</taxon>
        <taxon>Pseudomonadota</taxon>
        <taxon>Betaproteobacteria</taxon>
        <taxon>Burkholderiales</taxon>
        <taxon>Comamonadaceae</taxon>
        <taxon>Comamonas</taxon>
    </lineage>
</organism>
<evidence type="ECO:0000256" key="3">
    <source>
        <dbReference type="ARBA" id="ARBA00043995"/>
    </source>
</evidence>